<dbReference type="Gene3D" id="1.25.40.10">
    <property type="entry name" value="Tetratricopeptide repeat domain"/>
    <property type="match status" value="3"/>
</dbReference>
<feature type="repeat" description="PPR" evidence="2">
    <location>
        <begin position="401"/>
        <end position="431"/>
    </location>
</feature>
<protein>
    <submittedName>
        <fullName evidence="3">Pentatricopeptide repeat-containing protein, putative</fullName>
    </submittedName>
</protein>
<dbReference type="Pfam" id="PF13041">
    <property type="entry name" value="PPR_2"/>
    <property type="match status" value="2"/>
</dbReference>
<organism evidence="3 4">
    <name type="scientific">Ricinus communis</name>
    <name type="common">Castor bean</name>
    <dbReference type="NCBI Taxonomy" id="3988"/>
    <lineage>
        <taxon>Eukaryota</taxon>
        <taxon>Viridiplantae</taxon>
        <taxon>Streptophyta</taxon>
        <taxon>Embryophyta</taxon>
        <taxon>Tracheophyta</taxon>
        <taxon>Spermatophyta</taxon>
        <taxon>Magnoliopsida</taxon>
        <taxon>eudicotyledons</taxon>
        <taxon>Gunneridae</taxon>
        <taxon>Pentapetalae</taxon>
        <taxon>rosids</taxon>
        <taxon>fabids</taxon>
        <taxon>Malpighiales</taxon>
        <taxon>Euphorbiaceae</taxon>
        <taxon>Acalyphoideae</taxon>
        <taxon>Acalypheae</taxon>
        <taxon>Ricinus</taxon>
    </lineage>
</organism>
<dbReference type="InterPro" id="IPR002885">
    <property type="entry name" value="PPR_rpt"/>
</dbReference>
<dbReference type="GO" id="GO:0009451">
    <property type="term" value="P:RNA modification"/>
    <property type="evidence" value="ECO:0007669"/>
    <property type="project" value="InterPro"/>
</dbReference>
<evidence type="ECO:0000313" key="4">
    <source>
        <dbReference type="Proteomes" id="UP000008311"/>
    </source>
</evidence>
<evidence type="ECO:0000256" key="1">
    <source>
        <dbReference type="ARBA" id="ARBA00022737"/>
    </source>
</evidence>
<dbReference type="eggNOG" id="KOG4197">
    <property type="taxonomic scope" value="Eukaryota"/>
</dbReference>
<proteinExistence type="predicted"/>
<reference evidence="4" key="1">
    <citation type="journal article" date="2010" name="Nat. Biotechnol.">
        <title>Draft genome sequence of the oilseed species Ricinus communis.</title>
        <authorList>
            <person name="Chan A.P."/>
            <person name="Crabtree J."/>
            <person name="Zhao Q."/>
            <person name="Lorenzi H."/>
            <person name="Orvis J."/>
            <person name="Puiu D."/>
            <person name="Melake-Berhan A."/>
            <person name="Jones K.M."/>
            <person name="Redman J."/>
            <person name="Chen G."/>
            <person name="Cahoon E.B."/>
            <person name="Gedil M."/>
            <person name="Stanke M."/>
            <person name="Haas B.J."/>
            <person name="Wortman J.R."/>
            <person name="Fraser-Liggett C.M."/>
            <person name="Ravel J."/>
            <person name="Rabinowicz P.D."/>
        </authorList>
    </citation>
    <scope>NUCLEOTIDE SEQUENCE [LARGE SCALE GENOMIC DNA]</scope>
    <source>
        <strain evidence="4">cv. Hale</strain>
    </source>
</reference>
<sequence>MESHFMLLGAQPQILRFPRSHISRTFGRGRGGDIAMIGLLQAVMENFSLLQLLSLFIYIPCYVPLGPQTCKLEGDPALCSFWSFSMQSSSSAELNCGGVVHFVPGIANLYCFLGRPPKANIALPPILIPNSKNPPNRKQLISLLQSCRHSNQITPIHAKIIRNNYHNDAFVVFELLRVCSNLSSINYASKIFSFTENPNVYLYTALIDGFVLSGSFISGIHLYYQMINLSIVPDNYVITSVLEACGFQLALKQGIQVHCQVLKLGLSSKRLMRLKLMKFYGKCGSLKDAERLFDEMPERDVVASTIMINSYFEHGLIQEAIRVFNLTKSKDTVCWTAVIDGLVRNGEMNRALEVFREMQREDVRPNEVTIVCVLSACSQLGTLELGRWVHSYMGKYGIGINHFVGGALINMYSRCGDIDEAWRVFEEMKERNVITYNSMIVGFSLHGKSSEAIELFRGMTKQGLEPTSVTFVDKLEKLHSKSKDKLFQIKGGKTSLVQNDLVNHETI</sequence>
<dbReference type="Pfam" id="PF01535">
    <property type="entry name" value="PPR"/>
    <property type="match status" value="3"/>
</dbReference>
<dbReference type="GO" id="GO:0003723">
    <property type="term" value="F:RNA binding"/>
    <property type="evidence" value="ECO:0007669"/>
    <property type="project" value="InterPro"/>
</dbReference>
<gene>
    <name evidence="3" type="ORF">RCOM_1627650</name>
</gene>
<evidence type="ECO:0000313" key="3">
    <source>
        <dbReference type="EMBL" id="EEF35120.1"/>
    </source>
</evidence>
<dbReference type="Proteomes" id="UP000008311">
    <property type="component" value="Unassembled WGS sequence"/>
</dbReference>
<dbReference type="EMBL" id="EQ974037">
    <property type="protein sequence ID" value="EEF35120.1"/>
    <property type="molecule type" value="Genomic_DNA"/>
</dbReference>
<accession>B9SMQ7</accession>
<feature type="repeat" description="PPR" evidence="2">
    <location>
        <begin position="432"/>
        <end position="466"/>
    </location>
</feature>
<dbReference type="PANTHER" id="PTHR47926:SF456">
    <property type="entry name" value="PENTATRICOPEPTIDE REPEAT-CONTAINING PROTEIN ELI1, CHLOROPLASTIC"/>
    <property type="match status" value="1"/>
</dbReference>
<dbReference type="InterPro" id="IPR011990">
    <property type="entry name" value="TPR-like_helical_dom_sf"/>
</dbReference>
<dbReference type="InterPro" id="IPR046960">
    <property type="entry name" value="PPR_At4g14850-like_plant"/>
</dbReference>
<feature type="repeat" description="PPR" evidence="2">
    <location>
        <begin position="199"/>
        <end position="233"/>
    </location>
</feature>
<keyword evidence="1" id="KW-0677">Repeat</keyword>
<dbReference type="PROSITE" id="PS51375">
    <property type="entry name" value="PPR"/>
    <property type="match status" value="4"/>
</dbReference>
<dbReference type="PANTHER" id="PTHR47926">
    <property type="entry name" value="PENTATRICOPEPTIDE REPEAT-CONTAINING PROTEIN"/>
    <property type="match status" value="1"/>
</dbReference>
<dbReference type="FunFam" id="1.25.40.10:FF:000348">
    <property type="entry name" value="Pentatricopeptide repeat-containing protein chloroplastic"/>
    <property type="match status" value="1"/>
</dbReference>
<feature type="repeat" description="PPR" evidence="2">
    <location>
        <begin position="331"/>
        <end position="365"/>
    </location>
</feature>
<keyword evidence="4" id="KW-1185">Reference proteome</keyword>
<dbReference type="AlphaFoldDB" id="B9SMQ7"/>
<name>B9SMQ7_RICCO</name>
<dbReference type="FunCoup" id="B9SMQ7">
    <property type="interactions" value="1"/>
</dbReference>
<evidence type="ECO:0000256" key="2">
    <source>
        <dbReference type="PROSITE-ProRule" id="PRU00708"/>
    </source>
</evidence>
<dbReference type="InParanoid" id="B9SMQ7"/>
<dbReference type="NCBIfam" id="TIGR00756">
    <property type="entry name" value="PPR"/>
    <property type="match status" value="5"/>
</dbReference>